<dbReference type="eggNOG" id="COG5094">
    <property type="taxonomic scope" value="Bacteria"/>
</dbReference>
<dbReference type="AlphaFoldDB" id="D6Y310"/>
<evidence type="ECO:0000256" key="1">
    <source>
        <dbReference type="SAM" id="MobiDB-lite"/>
    </source>
</evidence>
<dbReference type="Proteomes" id="UP000006640">
    <property type="component" value="Chromosome"/>
</dbReference>
<dbReference type="RefSeq" id="WP_013132418.1">
    <property type="nucleotide sequence ID" value="NC_014165.1"/>
</dbReference>
<organism evidence="2 3">
    <name type="scientific">Thermobispora bispora (strain ATCC 19993 / DSM 43833 / CBS 139.67 / JCM 10125 / KCTC 9307 / NBRC 14880 / R51)</name>
    <dbReference type="NCBI Taxonomy" id="469371"/>
    <lineage>
        <taxon>Bacteria</taxon>
        <taxon>Bacillati</taxon>
        <taxon>Actinomycetota</taxon>
        <taxon>Actinomycetes</taxon>
        <taxon>Streptosporangiales</taxon>
        <taxon>Streptosporangiaceae</taxon>
        <taxon>Thermobispora</taxon>
    </lineage>
</organism>
<gene>
    <name evidence="2" type="ordered locus">Tbis_2174</name>
</gene>
<proteinExistence type="predicted"/>
<dbReference type="InterPro" id="IPR043746">
    <property type="entry name" value="DUF5691"/>
</dbReference>
<protein>
    <recommendedName>
        <fullName evidence="4">PBS lyase HEAT domain protein repeat-containing protein</fullName>
    </recommendedName>
</protein>
<evidence type="ECO:0000313" key="3">
    <source>
        <dbReference type="Proteomes" id="UP000006640"/>
    </source>
</evidence>
<dbReference type="KEGG" id="tbi:Tbis_2174"/>
<accession>D6Y310</accession>
<keyword evidence="3" id="KW-1185">Reference proteome</keyword>
<sequence length="450" mass="49263">MTRAWEELVATALVGAERRAVDPAGLLEEAAVELVRARAGRHPGKARPPAAAPPETLPPVPRAAADRLARMLAGPRSRFLPEWLALAAARRLRAPARLLPELLDLGVKDRSIRPHLGVVAGARGRWLAELNPAWSYLLAEAGGPPGEDAWETGTPGERRAYFAALRARHPAQARELLERGWRAETPEDRAAFVAMLADGLGMDDEPFLEAALDDPRREVRQAAAGLLARLPGSRLGVRMAERASRCLARDGTGLRAEPPPECDAAMARDGVRRRPPSGTDPQGWWLQQVIAHTPLSFWPAHLGLTPEEIVRARIDGWEREVRMGWVRAAILQRDAAWARALFQADPLTDLLAVLPPEERSDLAAELIRGRPVDGQMIMMLGGVAGPWGPRLTEAVLDRIRGDADRLPWSVTELINLAGERIDPALHPGVTDIPELADALRFRFEMAKELS</sequence>
<dbReference type="EMBL" id="CP001874">
    <property type="protein sequence ID" value="ADG88885.1"/>
    <property type="molecule type" value="Genomic_DNA"/>
</dbReference>
<evidence type="ECO:0000313" key="2">
    <source>
        <dbReference type="EMBL" id="ADG88885.1"/>
    </source>
</evidence>
<dbReference type="HOGENOM" id="CLU_024794_0_0_11"/>
<name>D6Y310_THEBD</name>
<reference evidence="2 3" key="1">
    <citation type="submission" date="2010-01" db="EMBL/GenBank/DDBJ databases">
        <title>The complete genome of Thermobispora bispora DSM 43833.</title>
        <authorList>
            <consortium name="US DOE Joint Genome Institute (JGI-PGF)"/>
            <person name="Lucas S."/>
            <person name="Copeland A."/>
            <person name="Lapidus A."/>
            <person name="Glavina del Rio T."/>
            <person name="Dalin E."/>
            <person name="Tice H."/>
            <person name="Bruce D."/>
            <person name="Goodwin L."/>
            <person name="Pitluck S."/>
            <person name="Kyrpides N."/>
            <person name="Mavromatis K."/>
            <person name="Ivanova N."/>
            <person name="Mikhailova N."/>
            <person name="Chertkov O."/>
            <person name="Brettin T."/>
            <person name="Detter J.C."/>
            <person name="Han C."/>
            <person name="Larimer F."/>
            <person name="Land M."/>
            <person name="Hauser L."/>
            <person name="Markowitz V."/>
            <person name="Cheng J.-F."/>
            <person name="Hugenholtz P."/>
            <person name="Woyke T."/>
            <person name="Wu D."/>
            <person name="Jando M."/>
            <person name="Schneider S."/>
            <person name="Klenk H.-P."/>
            <person name="Eisen J.A."/>
        </authorList>
    </citation>
    <scope>NUCLEOTIDE SEQUENCE [LARGE SCALE GENOMIC DNA]</scope>
    <source>
        <strain evidence="3">ATCC 19993 / DSM 43833 / CBS 139.67 / JCM 10125 / KCTC 9307 / NBRC 14880 / R51</strain>
    </source>
</reference>
<feature type="compositionally biased region" description="Pro residues" evidence="1">
    <location>
        <begin position="50"/>
        <end position="59"/>
    </location>
</feature>
<feature type="region of interest" description="Disordered" evidence="1">
    <location>
        <begin position="39"/>
        <end position="59"/>
    </location>
</feature>
<evidence type="ECO:0008006" key="4">
    <source>
        <dbReference type="Google" id="ProtNLM"/>
    </source>
</evidence>
<dbReference type="Pfam" id="PF18944">
    <property type="entry name" value="DUF5691"/>
    <property type="match status" value="1"/>
</dbReference>
<dbReference type="STRING" id="469371.Tbis_2174"/>